<sequence length="154" mass="18302">MVSIDNINLCKLEFCANYIYDEHFHDEYEINYVNLGRCIMTAEDKNVALRQGECIIIPPSYRHSFMVDGMQKCQITQFGFKLLEVNEKLDCLILFKSKQPYFKITNCTDVLENMNNLYTYSNYSSYAEYNKLLLYKENPRLCLGFEKAYSYEYK</sequence>
<dbReference type="InterPro" id="IPR003313">
    <property type="entry name" value="AraC-bd"/>
</dbReference>
<dbReference type="SUPFAM" id="SSF51215">
    <property type="entry name" value="Regulatory protein AraC"/>
    <property type="match status" value="1"/>
</dbReference>
<gene>
    <name evidence="3" type="ORF">H8718_12530</name>
</gene>
<dbReference type="CDD" id="cd02208">
    <property type="entry name" value="cupin_RmlC-like"/>
    <property type="match status" value="1"/>
</dbReference>
<keyword evidence="4" id="KW-1185">Reference proteome</keyword>
<feature type="domain" description="AraC-type arabinose-binding/dimerisation" evidence="2">
    <location>
        <begin position="8"/>
        <end position="82"/>
    </location>
</feature>
<dbReference type="GO" id="GO:0003677">
    <property type="term" value="F:DNA binding"/>
    <property type="evidence" value="ECO:0007669"/>
    <property type="project" value="UniProtKB-KW"/>
</dbReference>
<evidence type="ECO:0000259" key="2">
    <source>
        <dbReference type="Pfam" id="PF02311"/>
    </source>
</evidence>
<dbReference type="Gene3D" id="2.60.120.10">
    <property type="entry name" value="Jelly Rolls"/>
    <property type="match status" value="1"/>
</dbReference>
<keyword evidence="1" id="KW-0238">DNA-binding</keyword>
<dbReference type="Proteomes" id="UP000655830">
    <property type="component" value="Unassembled WGS sequence"/>
</dbReference>
<dbReference type="InterPro" id="IPR014710">
    <property type="entry name" value="RmlC-like_jellyroll"/>
</dbReference>
<evidence type="ECO:0000313" key="3">
    <source>
        <dbReference type="EMBL" id="MBC8580354.1"/>
    </source>
</evidence>
<dbReference type="EMBL" id="JACRSY010000019">
    <property type="protein sequence ID" value="MBC8580354.1"/>
    <property type="molecule type" value="Genomic_DNA"/>
</dbReference>
<dbReference type="Pfam" id="PF02311">
    <property type="entry name" value="AraC_binding"/>
    <property type="match status" value="1"/>
</dbReference>
<comment type="caution">
    <text evidence="3">The sequence shown here is derived from an EMBL/GenBank/DDBJ whole genome shotgun (WGS) entry which is preliminary data.</text>
</comment>
<dbReference type="GO" id="GO:0006355">
    <property type="term" value="P:regulation of DNA-templated transcription"/>
    <property type="evidence" value="ECO:0007669"/>
    <property type="project" value="InterPro"/>
</dbReference>
<dbReference type="AlphaFoldDB" id="A0A926EHC2"/>
<proteinExistence type="predicted"/>
<dbReference type="InterPro" id="IPR037923">
    <property type="entry name" value="HTH-like"/>
</dbReference>
<accession>A0A926EHC2</accession>
<evidence type="ECO:0000313" key="4">
    <source>
        <dbReference type="Proteomes" id="UP000655830"/>
    </source>
</evidence>
<name>A0A926EHC2_9FIRM</name>
<protein>
    <submittedName>
        <fullName evidence="3">AraC family ligand binding domain-containing protein</fullName>
    </submittedName>
</protein>
<organism evidence="3 4">
    <name type="scientific">Zhenhengia yiwuensis</name>
    <dbReference type="NCBI Taxonomy" id="2763666"/>
    <lineage>
        <taxon>Bacteria</taxon>
        <taxon>Bacillati</taxon>
        <taxon>Bacillota</taxon>
        <taxon>Clostridia</taxon>
        <taxon>Lachnospirales</taxon>
        <taxon>Lachnospiraceae</taxon>
        <taxon>Zhenhengia</taxon>
    </lineage>
</organism>
<evidence type="ECO:0000256" key="1">
    <source>
        <dbReference type="ARBA" id="ARBA00023125"/>
    </source>
</evidence>
<reference evidence="3" key="1">
    <citation type="submission" date="2020-08" db="EMBL/GenBank/DDBJ databases">
        <title>Genome public.</title>
        <authorList>
            <person name="Liu C."/>
            <person name="Sun Q."/>
        </authorList>
    </citation>
    <scope>NUCLEOTIDE SEQUENCE</scope>
    <source>
        <strain evidence="3">NSJ-12</strain>
    </source>
</reference>